<feature type="coiled-coil region" evidence="2">
    <location>
        <begin position="110"/>
        <end position="137"/>
    </location>
</feature>
<dbReference type="Proteomes" id="UP001516662">
    <property type="component" value="Unassembled WGS sequence"/>
</dbReference>
<dbReference type="EMBL" id="JADCLJ010000025">
    <property type="protein sequence ID" value="MBE4910633.1"/>
    <property type="molecule type" value="Genomic_DNA"/>
</dbReference>
<protein>
    <submittedName>
        <fullName evidence="3">PspA/IM30 family protein</fullName>
    </submittedName>
</protein>
<dbReference type="PANTHER" id="PTHR31088">
    <property type="entry name" value="MEMBRANE-ASSOCIATED PROTEIN VIPP1, CHLOROPLASTIC"/>
    <property type="match status" value="1"/>
</dbReference>
<evidence type="ECO:0000313" key="4">
    <source>
        <dbReference type="Proteomes" id="UP001516662"/>
    </source>
</evidence>
<comment type="caution">
    <text evidence="3">The sequence shown here is derived from an EMBL/GenBank/DDBJ whole genome shotgun (WGS) entry which is preliminary data.</text>
</comment>
<dbReference type="RefSeq" id="WP_193539908.1">
    <property type="nucleotide sequence ID" value="NZ_JADCLJ010000025.1"/>
</dbReference>
<dbReference type="InterPro" id="IPR007157">
    <property type="entry name" value="PspA_VIPP1"/>
</dbReference>
<organism evidence="3 4">
    <name type="scientific">Litchfieldia luteola</name>
    <dbReference type="NCBI Taxonomy" id="682179"/>
    <lineage>
        <taxon>Bacteria</taxon>
        <taxon>Bacillati</taxon>
        <taxon>Bacillota</taxon>
        <taxon>Bacilli</taxon>
        <taxon>Bacillales</taxon>
        <taxon>Bacillaceae</taxon>
        <taxon>Litchfieldia</taxon>
    </lineage>
</organism>
<evidence type="ECO:0000313" key="3">
    <source>
        <dbReference type="EMBL" id="MBE4910633.1"/>
    </source>
</evidence>
<keyword evidence="2" id="KW-0175">Coiled coil</keyword>
<sequence>MGLFNRIKNTIAADLHEVLDQKEQKNPISVLNQYLRQCEQEVEKVRKLVERQHLLKDEFTREYTEASKLAEKRKYQAEIATKAGETELYEFAYQEQVQYEERTSRLKESLAGATQHLLELEKKYEEMKHKLKDMYIKRMELMGRENMARAHYKMNQVLDTTSHTNKSEASFNEMESYLDRLEQQVNSAYYRNTIDSRIAQLEKEMKKEESITIS</sequence>
<evidence type="ECO:0000256" key="2">
    <source>
        <dbReference type="SAM" id="Coils"/>
    </source>
</evidence>
<dbReference type="PANTHER" id="PTHR31088:SF6">
    <property type="entry name" value="PHAGE SHOCK PROTEIN A"/>
    <property type="match status" value="1"/>
</dbReference>
<evidence type="ECO:0000256" key="1">
    <source>
        <dbReference type="ARBA" id="ARBA00043985"/>
    </source>
</evidence>
<dbReference type="Pfam" id="PF04012">
    <property type="entry name" value="PspA_IM30"/>
    <property type="match status" value="1"/>
</dbReference>
<comment type="similarity">
    <text evidence="1">Belongs to the PspA/Vipp/IM30 family.</text>
</comment>
<accession>A0ABR9QQ48</accession>
<reference evidence="3 4" key="1">
    <citation type="submission" date="2020-10" db="EMBL/GenBank/DDBJ databases">
        <title>Bacillus sp. HD4P25, an endophyte from a halophyte.</title>
        <authorList>
            <person name="Sun J.-Q."/>
        </authorList>
    </citation>
    <scope>NUCLEOTIDE SEQUENCE [LARGE SCALE GENOMIC DNA]</scope>
    <source>
        <strain evidence="3 4">YIM 93174</strain>
    </source>
</reference>
<gene>
    <name evidence="3" type="ORF">IMZ08_21570</name>
</gene>
<name>A0ABR9QQ48_9BACI</name>
<keyword evidence="4" id="KW-1185">Reference proteome</keyword>
<proteinExistence type="inferred from homology"/>